<proteinExistence type="predicted"/>
<accession>A0A6B1DRY4</accession>
<gene>
    <name evidence="2" type="ORF">F4Y08_09130</name>
</gene>
<dbReference type="InterPro" id="IPR029063">
    <property type="entry name" value="SAM-dependent_MTases_sf"/>
</dbReference>
<dbReference type="Pfam" id="PF08241">
    <property type="entry name" value="Methyltransf_11"/>
    <property type="match status" value="1"/>
</dbReference>
<evidence type="ECO:0000259" key="1">
    <source>
        <dbReference type="Pfam" id="PF08241"/>
    </source>
</evidence>
<sequence>MHGEHHFDPPWPQANPGQRALILSRELASKRGIPSLVWGVGQQRRLDLVVNALKLDADQPRRRLLVNGCGVGAYAKHMSPYFRCVDALDIEPSYLNQARASQADLACVLSQCERLPFPSQHFDVVFSHEVLEHVDDDGRAMGEMARVVRPDGYIVLFVPNRWFPFETHGCWWQGRYYFGNIPFVNYLPRQYRDFLAPHVRTYNRRDLRRLWSDLPLRIATWQIVPPALDALGHTLPWLPASLPQTMMRLSQSPFDLLGLSHFVVLQPAPRPCSVD</sequence>
<dbReference type="InterPro" id="IPR013216">
    <property type="entry name" value="Methyltransf_11"/>
</dbReference>
<dbReference type="SUPFAM" id="SSF53335">
    <property type="entry name" value="S-adenosyl-L-methionine-dependent methyltransferases"/>
    <property type="match status" value="1"/>
</dbReference>
<dbReference type="EMBL" id="VXPY01000063">
    <property type="protein sequence ID" value="MYD90480.1"/>
    <property type="molecule type" value="Genomic_DNA"/>
</dbReference>
<dbReference type="Gene3D" id="3.40.50.150">
    <property type="entry name" value="Vaccinia Virus protein VP39"/>
    <property type="match status" value="1"/>
</dbReference>
<protein>
    <submittedName>
        <fullName evidence="2">Class I SAM-dependent methyltransferase</fullName>
    </submittedName>
</protein>
<feature type="domain" description="Methyltransferase type 11" evidence="1">
    <location>
        <begin position="68"/>
        <end position="156"/>
    </location>
</feature>
<dbReference type="GO" id="GO:0008757">
    <property type="term" value="F:S-adenosylmethionine-dependent methyltransferase activity"/>
    <property type="evidence" value="ECO:0007669"/>
    <property type="project" value="InterPro"/>
</dbReference>
<dbReference type="PANTHER" id="PTHR43591">
    <property type="entry name" value="METHYLTRANSFERASE"/>
    <property type="match status" value="1"/>
</dbReference>
<keyword evidence="2" id="KW-0808">Transferase</keyword>
<keyword evidence="2" id="KW-0489">Methyltransferase</keyword>
<dbReference type="AlphaFoldDB" id="A0A6B1DRY4"/>
<dbReference type="CDD" id="cd02440">
    <property type="entry name" value="AdoMet_MTases"/>
    <property type="match status" value="1"/>
</dbReference>
<evidence type="ECO:0000313" key="2">
    <source>
        <dbReference type="EMBL" id="MYD90480.1"/>
    </source>
</evidence>
<organism evidence="2">
    <name type="scientific">Caldilineaceae bacterium SB0662_bin_9</name>
    <dbReference type="NCBI Taxonomy" id="2605258"/>
    <lineage>
        <taxon>Bacteria</taxon>
        <taxon>Bacillati</taxon>
        <taxon>Chloroflexota</taxon>
        <taxon>Caldilineae</taxon>
        <taxon>Caldilineales</taxon>
        <taxon>Caldilineaceae</taxon>
    </lineage>
</organism>
<reference evidence="2" key="1">
    <citation type="submission" date="2019-09" db="EMBL/GenBank/DDBJ databases">
        <title>Characterisation of the sponge microbiome using genome-centric metagenomics.</title>
        <authorList>
            <person name="Engelberts J.P."/>
            <person name="Robbins S.J."/>
            <person name="De Goeij J.M."/>
            <person name="Aranda M."/>
            <person name="Bell S.C."/>
            <person name="Webster N.S."/>
        </authorList>
    </citation>
    <scope>NUCLEOTIDE SEQUENCE</scope>
    <source>
        <strain evidence="2">SB0662_bin_9</strain>
    </source>
</reference>
<dbReference type="GO" id="GO:0032259">
    <property type="term" value="P:methylation"/>
    <property type="evidence" value="ECO:0007669"/>
    <property type="project" value="UniProtKB-KW"/>
</dbReference>
<comment type="caution">
    <text evidence="2">The sequence shown here is derived from an EMBL/GenBank/DDBJ whole genome shotgun (WGS) entry which is preliminary data.</text>
</comment>
<name>A0A6B1DRY4_9CHLR</name>
<dbReference type="PANTHER" id="PTHR43591:SF24">
    <property type="entry name" value="2-METHOXY-6-POLYPRENYL-1,4-BENZOQUINOL METHYLASE, MITOCHONDRIAL"/>
    <property type="match status" value="1"/>
</dbReference>